<dbReference type="SUPFAM" id="SSF161084">
    <property type="entry name" value="MAPEG domain-like"/>
    <property type="match status" value="1"/>
</dbReference>
<accession>A0A0K0XZV1</accession>
<dbReference type="InterPro" id="IPR001129">
    <property type="entry name" value="Membr-assoc_MAPEG"/>
</dbReference>
<evidence type="ECO:0000313" key="6">
    <source>
        <dbReference type="Proteomes" id="UP000066624"/>
    </source>
</evidence>
<dbReference type="InterPro" id="IPR023352">
    <property type="entry name" value="MAPEG-like_dom_sf"/>
</dbReference>
<dbReference type="AlphaFoldDB" id="A0A0K0XZV1"/>
<keyword evidence="2" id="KW-0812">Transmembrane</keyword>
<organism evidence="5 6">
    <name type="scientific">Wenzhouxiangella marina</name>
    <dbReference type="NCBI Taxonomy" id="1579979"/>
    <lineage>
        <taxon>Bacteria</taxon>
        <taxon>Pseudomonadati</taxon>
        <taxon>Pseudomonadota</taxon>
        <taxon>Gammaproteobacteria</taxon>
        <taxon>Chromatiales</taxon>
        <taxon>Wenzhouxiangellaceae</taxon>
        <taxon>Wenzhouxiangella</taxon>
    </lineage>
</organism>
<evidence type="ECO:0000256" key="2">
    <source>
        <dbReference type="ARBA" id="ARBA00022692"/>
    </source>
</evidence>
<reference evidence="5 6" key="1">
    <citation type="submission" date="2015-07" db="EMBL/GenBank/DDBJ databases">
        <authorList>
            <person name="Noorani M."/>
        </authorList>
    </citation>
    <scope>NUCLEOTIDE SEQUENCE [LARGE SCALE GENOMIC DNA]</scope>
    <source>
        <strain evidence="5 6">KCTC 42284</strain>
    </source>
</reference>
<dbReference type="RefSeq" id="WP_049726668.1">
    <property type="nucleotide sequence ID" value="NZ_CP012154.1"/>
</dbReference>
<comment type="subcellular location">
    <subcellularLocation>
        <location evidence="1">Membrane</location>
    </subcellularLocation>
</comment>
<proteinExistence type="predicted"/>
<dbReference type="Gene3D" id="1.20.120.550">
    <property type="entry name" value="Membrane associated eicosanoid/glutathione metabolism-like domain"/>
    <property type="match status" value="1"/>
</dbReference>
<keyword evidence="3" id="KW-1133">Transmembrane helix</keyword>
<name>A0A0K0XZV1_9GAMM</name>
<evidence type="ECO:0000313" key="5">
    <source>
        <dbReference type="EMBL" id="AKS43161.1"/>
    </source>
</evidence>
<dbReference type="STRING" id="1579979.WM2015_2804"/>
<gene>
    <name evidence="5" type="ORF">WM2015_2804</name>
</gene>
<protein>
    <submittedName>
        <fullName evidence="5">Uncharacterized protein</fullName>
    </submittedName>
</protein>
<dbReference type="Proteomes" id="UP000066624">
    <property type="component" value="Chromosome"/>
</dbReference>
<evidence type="ECO:0000256" key="3">
    <source>
        <dbReference type="ARBA" id="ARBA00022989"/>
    </source>
</evidence>
<sequence>MTPSQHLILACASLAILTFLIGFRLLFVRIGEMKANRIAPQSVALSGQAADRYEDTRASDNFKHLFELPVLFYALCALAVGSGTIPSWLPIAAWGFVALRVIHSLIQCSYNRVMHRFYVFIAGYLLLFAMWIGFALNAL</sequence>
<dbReference type="OrthoDB" id="5573101at2"/>
<keyword evidence="4" id="KW-0472">Membrane</keyword>
<dbReference type="KEGG" id="wma:WM2015_2804"/>
<keyword evidence="6" id="KW-1185">Reference proteome</keyword>
<dbReference type="EMBL" id="CP012154">
    <property type="protein sequence ID" value="AKS43161.1"/>
    <property type="molecule type" value="Genomic_DNA"/>
</dbReference>
<dbReference type="Pfam" id="PF01124">
    <property type="entry name" value="MAPEG"/>
    <property type="match status" value="1"/>
</dbReference>
<evidence type="ECO:0000256" key="1">
    <source>
        <dbReference type="ARBA" id="ARBA00004370"/>
    </source>
</evidence>
<evidence type="ECO:0000256" key="4">
    <source>
        <dbReference type="ARBA" id="ARBA00023136"/>
    </source>
</evidence>
<dbReference type="GO" id="GO:0016020">
    <property type="term" value="C:membrane"/>
    <property type="evidence" value="ECO:0007669"/>
    <property type="project" value="UniProtKB-SubCell"/>
</dbReference>